<dbReference type="VEuPathDB" id="MicrosporidiaDB:Eint_091250"/>
<dbReference type="InterPro" id="IPR059000">
    <property type="entry name" value="ATPase_P-type_domA"/>
</dbReference>
<dbReference type="PRINTS" id="PR00119">
    <property type="entry name" value="CATATPASE"/>
</dbReference>
<keyword evidence="7 17" id="KW-0547">Nucleotide-binding</keyword>
<dbReference type="GO" id="GO:0016887">
    <property type="term" value="F:ATP hydrolysis activity"/>
    <property type="evidence" value="ECO:0007669"/>
    <property type="project" value="InterPro"/>
</dbReference>
<feature type="transmembrane region" description="Helical" evidence="19">
    <location>
        <begin position="63"/>
        <end position="84"/>
    </location>
</feature>
<dbReference type="InterPro" id="IPR008250">
    <property type="entry name" value="ATPase_P-typ_transduc_dom_A_sf"/>
</dbReference>
<feature type="binding site" evidence="17">
    <location>
        <position position="729"/>
    </location>
    <ligand>
        <name>ATP</name>
        <dbReference type="ChEBI" id="CHEBI:30616"/>
    </ligand>
</feature>
<evidence type="ECO:0000256" key="5">
    <source>
        <dbReference type="ARBA" id="ARBA00022692"/>
    </source>
</evidence>
<feature type="binding site" evidence="17">
    <location>
        <position position="466"/>
    </location>
    <ligand>
        <name>ATP</name>
        <dbReference type="ChEBI" id="CHEBI:30616"/>
    </ligand>
</feature>
<keyword evidence="8 17" id="KW-0067">ATP-binding</keyword>
<feature type="binding site" evidence="17">
    <location>
        <position position="554"/>
    </location>
    <ligand>
        <name>ATP</name>
        <dbReference type="ChEBI" id="CHEBI:30616"/>
    </ligand>
</feature>
<evidence type="ECO:0000313" key="24">
    <source>
        <dbReference type="EMBL" id="ADM12254.1"/>
    </source>
</evidence>
<evidence type="ECO:0000256" key="17">
    <source>
        <dbReference type="PIRSR" id="PIRSR606539-2"/>
    </source>
</evidence>
<feature type="compositionally biased region" description="Low complexity" evidence="20">
    <location>
        <begin position="278"/>
        <end position="288"/>
    </location>
</feature>
<evidence type="ECO:0000259" key="22">
    <source>
        <dbReference type="Pfam" id="PF16209"/>
    </source>
</evidence>
<dbReference type="NCBIfam" id="TIGR01652">
    <property type="entry name" value="ATPase-Plipid"/>
    <property type="match status" value="1"/>
</dbReference>
<dbReference type="GeneID" id="9698445"/>
<dbReference type="SUPFAM" id="SSF81660">
    <property type="entry name" value="Metal cation-transporting ATPase, ATP-binding domain N"/>
    <property type="match status" value="1"/>
</dbReference>
<protein>
    <recommendedName>
        <fullName evidence="19">Phospholipid-transporting ATPase</fullName>
        <ecNumber evidence="19">7.6.2.1</ecNumber>
    </recommendedName>
</protein>
<dbReference type="InterPro" id="IPR023214">
    <property type="entry name" value="HAD_sf"/>
</dbReference>
<feature type="binding site" evidence="17">
    <location>
        <position position="839"/>
    </location>
    <ligand>
        <name>ATP</name>
        <dbReference type="ChEBI" id="CHEBI:30616"/>
    </ligand>
</feature>
<evidence type="ECO:0000256" key="15">
    <source>
        <dbReference type="ARBA" id="ARBA00049128"/>
    </source>
</evidence>
<evidence type="ECO:0000259" key="21">
    <source>
        <dbReference type="Pfam" id="PF00122"/>
    </source>
</evidence>
<dbReference type="SFLD" id="SFLDF00027">
    <property type="entry name" value="p-type_atpase"/>
    <property type="match status" value="1"/>
</dbReference>
<keyword evidence="5 19" id="KW-0812">Transmembrane</keyword>
<evidence type="ECO:0000313" key="25">
    <source>
        <dbReference type="Proteomes" id="UP000002313"/>
    </source>
</evidence>
<feature type="binding site" evidence="17">
    <location>
        <position position="464"/>
    </location>
    <ligand>
        <name>ATP</name>
        <dbReference type="ChEBI" id="CHEBI:30616"/>
    </ligand>
</feature>
<dbReference type="InterPro" id="IPR032631">
    <property type="entry name" value="P-type_ATPase_N"/>
</dbReference>
<keyword evidence="13 19" id="KW-0472">Membrane</keyword>
<reference evidence="24 25" key="1">
    <citation type="journal article" date="2010" name="Nat. Commun.">
        <title>The complete sequence of the smallest known nuclear genome from the microsporidian Encephalitozoon intestinalis.</title>
        <authorList>
            <person name="Corradi N."/>
            <person name="Pombert J.-F."/>
            <person name="Farinelli L."/>
            <person name="Didier E.S."/>
            <person name="Keeling P.J."/>
        </authorList>
    </citation>
    <scope>NUCLEOTIDE SEQUENCE [LARGE SCALE GENOMIC DNA]</scope>
    <source>
        <strain evidence="24 25">ATCC 50506</strain>
    </source>
</reference>
<evidence type="ECO:0000256" key="16">
    <source>
        <dbReference type="PIRSR" id="PIRSR606539-1"/>
    </source>
</evidence>
<evidence type="ECO:0000256" key="8">
    <source>
        <dbReference type="ARBA" id="ARBA00022840"/>
    </source>
</evidence>
<evidence type="ECO:0000256" key="14">
    <source>
        <dbReference type="ARBA" id="ARBA00034036"/>
    </source>
</evidence>
<feature type="compositionally biased region" description="Low complexity" evidence="20">
    <location>
        <begin position="254"/>
        <end position="266"/>
    </location>
</feature>
<dbReference type="Pfam" id="PF13246">
    <property type="entry name" value="Cation_ATPase"/>
    <property type="match status" value="1"/>
</dbReference>
<proteinExistence type="inferred from homology"/>
<keyword evidence="12" id="KW-0445">Lipid transport</keyword>
<evidence type="ECO:0000256" key="2">
    <source>
        <dbReference type="ARBA" id="ARBA00004337"/>
    </source>
</evidence>
<comment type="cofactor">
    <cofactor evidence="1 18">
        <name>Mg(2+)</name>
        <dbReference type="ChEBI" id="CHEBI:18420"/>
    </cofactor>
</comment>
<dbReference type="HOGENOM" id="CLU_000846_3_1_1"/>
<dbReference type="InterPro" id="IPR044492">
    <property type="entry name" value="P_typ_ATPase_HD_dom"/>
</dbReference>
<dbReference type="SFLD" id="SFLDS00003">
    <property type="entry name" value="Haloacid_Dehalogenase"/>
    <property type="match status" value="1"/>
</dbReference>
<comment type="similarity">
    <text evidence="3 19">Belongs to the cation transport ATPase (P-type) (TC 3.A.3) family. Type IV subfamily.</text>
</comment>
<comment type="catalytic activity">
    <reaction evidence="15">
        <text>a 1,2-diacyl-sn-glycero-3-phosphoethanolamine(out) + ATP + H2O = a 1,2-diacyl-sn-glycero-3-phosphoethanolamine(in) + ADP + phosphate + H(+)</text>
        <dbReference type="Rhea" id="RHEA:66132"/>
        <dbReference type="ChEBI" id="CHEBI:15377"/>
        <dbReference type="ChEBI" id="CHEBI:15378"/>
        <dbReference type="ChEBI" id="CHEBI:30616"/>
        <dbReference type="ChEBI" id="CHEBI:43474"/>
        <dbReference type="ChEBI" id="CHEBI:64612"/>
        <dbReference type="ChEBI" id="CHEBI:456216"/>
    </reaction>
    <physiologicalReaction direction="left-to-right" evidence="15">
        <dbReference type="Rhea" id="RHEA:66133"/>
    </physiologicalReaction>
</comment>
<evidence type="ECO:0000256" key="10">
    <source>
        <dbReference type="ARBA" id="ARBA00022967"/>
    </source>
</evidence>
<dbReference type="InterPro" id="IPR001757">
    <property type="entry name" value="P_typ_ATPase"/>
</dbReference>
<feature type="transmembrane region" description="Helical" evidence="19">
    <location>
        <begin position="371"/>
        <end position="391"/>
    </location>
</feature>
<feature type="binding site" evidence="17">
    <location>
        <position position="465"/>
    </location>
    <ligand>
        <name>ATP</name>
        <dbReference type="ChEBI" id="CHEBI:30616"/>
    </ligand>
</feature>
<keyword evidence="9 18" id="KW-0460">Magnesium</keyword>
<dbReference type="InterPro" id="IPR036412">
    <property type="entry name" value="HAD-like_sf"/>
</dbReference>
<feature type="transmembrane region" description="Helical" evidence="19">
    <location>
        <begin position="330"/>
        <end position="350"/>
    </location>
</feature>
<accession>E0S8Y8</accession>
<keyword evidence="10 19" id="KW-1278">Translocase</keyword>
<feature type="binding site" evidence="17">
    <location>
        <position position="728"/>
    </location>
    <ligand>
        <name>ATP</name>
        <dbReference type="ChEBI" id="CHEBI:30616"/>
    </ligand>
</feature>
<dbReference type="GO" id="GO:0045332">
    <property type="term" value="P:phospholipid translocation"/>
    <property type="evidence" value="ECO:0007669"/>
    <property type="project" value="TreeGrafter"/>
</dbReference>
<feature type="binding site" evidence="17">
    <location>
        <position position="596"/>
    </location>
    <ligand>
        <name>ATP</name>
        <dbReference type="ChEBI" id="CHEBI:30616"/>
    </ligand>
</feature>
<dbReference type="GO" id="GO:0005524">
    <property type="term" value="F:ATP binding"/>
    <property type="evidence" value="ECO:0007669"/>
    <property type="project" value="UniProtKB-UniRule"/>
</dbReference>
<feature type="transmembrane region" description="Helical" evidence="19">
    <location>
        <begin position="1000"/>
        <end position="1020"/>
    </location>
</feature>
<sequence>MTDLMGRFRHISKEQRRRYPPNIIRNQKYKWYTFIFAVLRLQFSHFFNTFLFFVCMTQLKKEYLVSSLVASVGPWAMVLMFSLFKEGVEDYKRYERDKVTNNQLYAKLTSQGFVRVPSSRIEVGDLILLEKNERVPADMVLLKASDVSGNVFVRTDQLDGETDWKLKLSIPRIQSATFDEVRRLSILAEQPNKNIYSFVGKIKIGRFSPEELEEVEEEDGEKERFASWLERFLEFDFGREESEADEMEKPRDVSWVYSSSTQSSEENGSRENSLKTPSEVSENSVSSETAEGLEVGNESNIGSEAGDIDASLRDQEGGENIAEVLNCENMLWMNTVVATCSVLGCVVYTGKDAKAMLNTTQPRNKIGKIELELNGYMKVLGIGCMVLAGVFTYMRGLESRPDIIFIRFLVLFSSVIPISLRITVDWARYCYGRYISRDEKIEGAMMRSNGLPEELGRVSYFLTDKTGTLTKNEMEMKKIHLGTICYTKELNREISKNLAKVLNSRSDGKKVFSRGKKNINARVYDLVQALSVCHNVTPVVSENEVSYQASSPDEVAIVQWTECVGMKLYKRDRSTIVIRDPLNDEQEYRVLYTFPFTSETKRMGIIVRYNEEIIFFLKGADVVMKKIVKGNDWVEEEADNMARDGLRTLVIAKKVLSKKEFETFEEMYNKAWMSLVDRAEAINKAMETIENDMSVLGITGVEDKLQEDVKVTLENLRNAEMKIWMLTGDKIETAISIARSSRIFHRGTSYLVISNASSVGDVKTKLDLLRGSGYNSLVIDGQSLSFVIESCMDEFIEVVSGLESVVGCRYTPTQKAAVARELKRKTKKCVCCIGDGGNDVSMITEANVGIGIVGKEGNQASLAADFSINKFCHVSDLLFWHGRNSYQRTAKIAHLIIHRGLTLTVIQAIFCSLIYFVPVGLFRGELLMMFITVYTFLPIFSIICSSDISRSVVVKFPELYKELVENKLLSFRHFSVWILISFYQGTIMMITFYLLKQEFFIISTLTFTSLIINELLMVILTTTRMTSLVFISSGMSLAIYVVYFILRKGLLRYQKPFYLFLLKIVVVNALAILVSVIQKLWTKYMSPPTYSKLEVLV</sequence>
<keyword evidence="4" id="KW-0813">Transport</keyword>
<feature type="binding site" evidence="17">
    <location>
        <position position="618"/>
    </location>
    <ligand>
        <name>ATP</name>
        <dbReference type="ChEBI" id="CHEBI:30616"/>
    </ligand>
</feature>
<feature type="domain" description="P-type ATPase C-terminal" evidence="23">
    <location>
        <begin position="862"/>
        <end position="1084"/>
    </location>
</feature>
<feature type="binding site" evidence="18">
    <location>
        <position position="835"/>
    </location>
    <ligand>
        <name>Mg(2+)</name>
        <dbReference type="ChEBI" id="CHEBI:18420"/>
    </ligand>
</feature>
<dbReference type="SUPFAM" id="SSF81665">
    <property type="entry name" value="Calcium ATPase, transmembrane domain M"/>
    <property type="match status" value="1"/>
</dbReference>
<name>E0S8Y8_ENCIT</name>
<comment type="catalytic activity">
    <reaction evidence="14 19">
        <text>ATP + H2O + phospholipidSide 1 = ADP + phosphate + phospholipidSide 2.</text>
        <dbReference type="EC" id="7.6.2.1"/>
    </reaction>
</comment>
<dbReference type="GO" id="GO:0140326">
    <property type="term" value="F:ATPase-coupled intramembrane lipid transporter activity"/>
    <property type="evidence" value="ECO:0007669"/>
    <property type="project" value="UniProtKB-EC"/>
</dbReference>
<feature type="transmembrane region" description="Helical" evidence="19">
    <location>
        <begin position="974"/>
        <end position="994"/>
    </location>
</feature>
<feature type="binding site" evidence="18">
    <location>
        <position position="466"/>
    </location>
    <ligand>
        <name>Mg(2+)</name>
        <dbReference type="ChEBI" id="CHEBI:18420"/>
    </ligand>
</feature>
<evidence type="ECO:0000256" key="9">
    <source>
        <dbReference type="ARBA" id="ARBA00022842"/>
    </source>
</evidence>
<dbReference type="EC" id="7.6.2.1" evidence="19"/>
<dbReference type="GO" id="GO:0010008">
    <property type="term" value="C:endosome membrane"/>
    <property type="evidence" value="ECO:0007669"/>
    <property type="project" value="UniProtKB-SubCell"/>
</dbReference>
<feature type="binding site" evidence="17">
    <location>
        <position position="809"/>
    </location>
    <ligand>
        <name>ATP</name>
        <dbReference type="ChEBI" id="CHEBI:30616"/>
    </ligand>
</feature>
<dbReference type="AlphaFoldDB" id="E0S8Y8"/>
<evidence type="ECO:0000256" key="3">
    <source>
        <dbReference type="ARBA" id="ARBA00008109"/>
    </source>
</evidence>
<dbReference type="GO" id="GO:0006890">
    <property type="term" value="P:retrograde vesicle-mediated transport, Golgi to endoplasmic reticulum"/>
    <property type="evidence" value="ECO:0007669"/>
    <property type="project" value="TreeGrafter"/>
</dbReference>
<dbReference type="FunFam" id="3.40.1110.10:FF:000097">
    <property type="entry name" value="Phospholipid-transporting ATPase"/>
    <property type="match status" value="1"/>
</dbReference>
<feature type="binding site" evidence="18">
    <location>
        <position position="839"/>
    </location>
    <ligand>
        <name>Mg(2+)</name>
        <dbReference type="ChEBI" id="CHEBI:18420"/>
    </ligand>
</feature>
<dbReference type="Pfam" id="PF00122">
    <property type="entry name" value="E1-E2_ATPase"/>
    <property type="match status" value="1"/>
</dbReference>
<evidence type="ECO:0000256" key="7">
    <source>
        <dbReference type="ARBA" id="ARBA00022741"/>
    </source>
</evidence>
<dbReference type="Pfam" id="PF16209">
    <property type="entry name" value="PhoLip_ATPase_N"/>
    <property type="match status" value="1"/>
</dbReference>
<feature type="binding site" evidence="17">
    <location>
        <position position="815"/>
    </location>
    <ligand>
        <name>ATP</name>
        <dbReference type="ChEBI" id="CHEBI:30616"/>
    </ligand>
</feature>
<feature type="transmembrane region" description="Helical" evidence="19">
    <location>
        <begin position="403"/>
        <end position="424"/>
    </location>
</feature>
<dbReference type="GO" id="GO:0000287">
    <property type="term" value="F:magnesium ion binding"/>
    <property type="evidence" value="ECO:0007669"/>
    <property type="project" value="UniProtKB-UniRule"/>
</dbReference>
<evidence type="ECO:0000256" key="19">
    <source>
        <dbReference type="RuleBase" id="RU362033"/>
    </source>
</evidence>
<dbReference type="InterPro" id="IPR023298">
    <property type="entry name" value="ATPase_P-typ_TM_dom_sf"/>
</dbReference>
<dbReference type="GO" id="GO:0005802">
    <property type="term" value="C:trans-Golgi network"/>
    <property type="evidence" value="ECO:0007669"/>
    <property type="project" value="TreeGrafter"/>
</dbReference>
<evidence type="ECO:0000256" key="4">
    <source>
        <dbReference type="ARBA" id="ARBA00022448"/>
    </source>
</evidence>
<dbReference type="Pfam" id="PF16212">
    <property type="entry name" value="PhoLip_ATPase_C"/>
    <property type="match status" value="1"/>
</dbReference>
<organism evidence="24 25">
    <name type="scientific">Encephalitozoon intestinalis (strain ATCC 50506)</name>
    <name type="common">Microsporidian parasite</name>
    <name type="synonym">Septata intestinalis</name>
    <dbReference type="NCBI Taxonomy" id="876142"/>
    <lineage>
        <taxon>Eukaryota</taxon>
        <taxon>Fungi</taxon>
        <taxon>Fungi incertae sedis</taxon>
        <taxon>Microsporidia</taxon>
        <taxon>Unikaryonidae</taxon>
        <taxon>Encephalitozoon</taxon>
    </lineage>
</organism>
<dbReference type="InterPro" id="IPR032630">
    <property type="entry name" value="P_typ_ATPase_c"/>
</dbReference>
<feature type="transmembrane region" description="Helical" evidence="19">
    <location>
        <begin position="1058"/>
        <end position="1077"/>
    </location>
</feature>
<dbReference type="InterPro" id="IPR023299">
    <property type="entry name" value="ATPase_P-typ_cyto_dom_N"/>
</dbReference>
<dbReference type="SUPFAM" id="SSF56784">
    <property type="entry name" value="HAD-like"/>
    <property type="match status" value="1"/>
</dbReference>
<dbReference type="NCBIfam" id="TIGR01494">
    <property type="entry name" value="ATPase_P-type"/>
    <property type="match status" value="1"/>
</dbReference>
<dbReference type="Gene3D" id="2.70.150.10">
    <property type="entry name" value="Calcium-transporting ATPase, cytoplasmic transduction domain A"/>
    <property type="match status" value="1"/>
</dbReference>
<reference evidence="24 25" key="2">
    <citation type="journal article" date="2012" name="Proc. Natl. Acad. Sci. U.S.A.">
        <title>Gain and loss of multiple functionally related, horizontally transferred genes in the reduced genomes of two microsporidian parasites.</title>
        <authorList>
            <person name="Pombert J.-F."/>
            <person name="Selman M."/>
            <person name="Burki F."/>
            <person name="Bardell F.T."/>
            <person name="Farinelli L."/>
            <person name="Solter L.F."/>
            <person name="Whitman D.W."/>
            <person name="Weiss L.M."/>
            <person name="Corradi N."/>
            <person name="Keeling P.J."/>
        </authorList>
    </citation>
    <scope>NUCLEOTIDE SEQUENCE [LARGE SCALE GENOMIC DNA]</scope>
    <source>
        <strain evidence="24 25">ATCC 50506</strain>
    </source>
</reference>
<evidence type="ECO:0000256" key="20">
    <source>
        <dbReference type="SAM" id="MobiDB-lite"/>
    </source>
</evidence>
<dbReference type="PANTHER" id="PTHR24092:SF5">
    <property type="entry name" value="PHOSPHOLIPID-TRANSPORTING ATPASE"/>
    <property type="match status" value="1"/>
</dbReference>
<feature type="compositionally biased region" description="Basic and acidic residues" evidence="20">
    <location>
        <begin position="241"/>
        <end position="252"/>
    </location>
</feature>
<evidence type="ECO:0000256" key="18">
    <source>
        <dbReference type="PIRSR" id="PIRSR606539-3"/>
    </source>
</evidence>
<keyword evidence="25" id="KW-1185">Reference proteome</keyword>
<evidence type="ECO:0000259" key="23">
    <source>
        <dbReference type="Pfam" id="PF16212"/>
    </source>
</evidence>
<dbReference type="EMBL" id="CP001950">
    <property type="protein sequence ID" value="ADM12254.1"/>
    <property type="molecule type" value="Genomic_DNA"/>
</dbReference>
<evidence type="ECO:0000256" key="6">
    <source>
        <dbReference type="ARBA" id="ARBA00022723"/>
    </source>
</evidence>
<dbReference type="OrthoDB" id="377733at2759"/>
<dbReference type="Gene3D" id="3.40.50.1000">
    <property type="entry name" value="HAD superfamily/HAD-like"/>
    <property type="match status" value="1"/>
</dbReference>
<dbReference type="InterPro" id="IPR018303">
    <property type="entry name" value="ATPase_P-typ_P_site"/>
</dbReference>
<dbReference type="InterPro" id="IPR006539">
    <property type="entry name" value="P-type_ATPase_IV"/>
</dbReference>
<dbReference type="Proteomes" id="UP000002313">
    <property type="component" value="Chromosome IX"/>
</dbReference>
<keyword evidence="11 19" id="KW-1133">Transmembrane helix</keyword>
<keyword evidence="6 18" id="KW-0479">Metal-binding</keyword>
<dbReference type="Gene3D" id="3.40.1110.10">
    <property type="entry name" value="Calcium-transporting ATPase, cytoplasmic domain N"/>
    <property type="match status" value="1"/>
</dbReference>
<feature type="active site" description="4-aspartylphosphate intermediate" evidence="16">
    <location>
        <position position="464"/>
    </location>
</feature>
<feature type="transmembrane region" description="Helical" evidence="19">
    <location>
        <begin position="31"/>
        <end position="56"/>
    </location>
</feature>
<dbReference type="SFLD" id="SFLDG00002">
    <property type="entry name" value="C1.7:_P-type_atpase_like"/>
    <property type="match status" value="1"/>
</dbReference>
<dbReference type="PROSITE" id="PS00154">
    <property type="entry name" value="ATPASE_E1_E2"/>
    <property type="match status" value="1"/>
</dbReference>
<dbReference type="RefSeq" id="XP_003073614.1">
    <property type="nucleotide sequence ID" value="XM_003073568.1"/>
</dbReference>
<feature type="binding site" evidence="17">
    <location>
        <position position="647"/>
    </location>
    <ligand>
        <name>ATP</name>
        <dbReference type="ChEBI" id="CHEBI:30616"/>
    </ligand>
</feature>
<feature type="transmembrane region" description="Helical" evidence="19">
    <location>
        <begin position="1027"/>
        <end position="1046"/>
    </location>
</feature>
<feature type="binding site" evidence="18">
    <location>
        <position position="464"/>
    </location>
    <ligand>
        <name>Mg(2+)</name>
        <dbReference type="ChEBI" id="CHEBI:18420"/>
    </ligand>
</feature>
<feature type="domain" description="P-type ATPase A" evidence="21">
    <location>
        <begin position="109"/>
        <end position="164"/>
    </location>
</feature>
<dbReference type="FunFam" id="3.40.50.1000:FF:000009">
    <property type="entry name" value="Phospholipid-transporting ATPase"/>
    <property type="match status" value="1"/>
</dbReference>
<feature type="transmembrane region" description="Helical" evidence="19">
    <location>
        <begin position="927"/>
        <end position="953"/>
    </location>
</feature>
<evidence type="ECO:0000256" key="12">
    <source>
        <dbReference type="ARBA" id="ARBA00023055"/>
    </source>
</evidence>
<dbReference type="PANTHER" id="PTHR24092">
    <property type="entry name" value="PROBABLE PHOSPHOLIPID-TRANSPORTING ATPASE"/>
    <property type="match status" value="1"/>
</dbReference>
<gene>
    <name evidence="24" type="ORF">Eint_091250</name>
</gene>
<feature type="transmembrane region" description="Helical" evidence="19">
    <location>
        <begin position="901"/>
        <end position="921"/>
    </location>
</feature>
<evidence type="ECO:0000256" key="1">
    <source>
        <dbReference type="ARBA" id="ARBA00001946"/>
    </source>
</evidence>
<feature type="domain" description="P-type ATPase N-terminal" evidence="22">
    <location>
        <begin position="13"/>
        <end position="59"/>
    </location>
</feature>
<feature type="binding site" evidence="17">
    <location>
        <position position="838"/>
    </location>
    <ligand>
        <name>ATP</name>
        <dbReference type="ChEBI" id="CHEBI:30616"/>
    </ligand>
</feature>
<evidence type="ECO:0000256" key="13">
    <source>
        <dbReference type="ARBA" id="ARBA00023136"/>
    </source>
</evidence>
<dbReference type="GO" id="GO:0005886">
    <property type="term" value="C:plasma membrane"/>
    <property type="evidence" value="ECO:0007669"/>
    <property type="project" value="TreeGrafter"/>
</dbReference>
<dbReference type="KEGG" id="ein:Eint_091250"/>
<feature type="binding site" evidence="17">
    <location>
        <position position="727"/>
    </location>
    <ligand>
        <name>ATP</name>
        <dbReference type="ChEBI" id="CHEBI:30616"/>
    </ligand>
</feature>
<evidence type="ECO:0000256" key="11">
    <source>
        <dbReference type="ARBA" id="ARBA00022989"/>
    </source>
</evidence>
<dbReference type="GO" id="GO:0006897">
    <property type="term" value="P:endocytosis"/>
    <property type="evidence" value="ECO:0007669"/>
    <property type="project" value="TreeGrafter"/>
</dbReference>
<comment type="subcellular location">
    <subcellularLocation>
        <location evidence="2">Endosome membrane</location>
        <topology evidence="2">Multi-pass membrane protein</topology>
    </subcellularLocation>
    <subcellularLocation>
        <location evidence="19">Membrane</location>
        <topology evidence="19">Multi-pass membrane protein</topology>
    </subcellularLocation>
</comment>
<dbReference type="SUPFAM" id="SSF81653">
    <property type="entry name" value="Calcium ATPase, transduction domain A"/>
    <property type="match status" value="1"/>
</dbReference>
<feature type="region of interest" description="Disordered" evidence="20">
    <location>
        <begin position="241"/>
        <end position="306"/>
    </location>
</feature>